<feature type="coiled-coil region" evidence="1">
    <location>
        <begin position="271"/>
        <end position="382"/>
    </location>
</feature>
<dbReference type="OrthoDB" id="6747003at2759"/>
<feature type="compositionally biased region" description="Polar residues" evidence="2">
    <location>
        <begin position="1"/>
        <end position="10"/>
    </location>
</feature>
<evidence type="ECO:0000313" key="3">
    <source>
        <dbReference type="RefSeq" id="XP_028130782.1"/>
    </source>
</evidence>
<sequence>MQDGNNNQEKYFTPKGDGDGVQKFTPRKRYPVPSARKFSARAPRDENMKDKLEQTLEEMSFKVKKHNCLVKAQTVAEITPTKSKRKKTYRQCLKLNFDGDAPDLDTTLQVALHATPRPLDGTPALASQAQRRRCTRDWAVCTVYQRLLLFVWRRTKARLQTLSESNGRQQNQISQLELQVDFMNSMRKSECEKRNQALQKCHSMSQEVSVLEITNNNLMQELKIIKEDLLNTKKNLTLTKHDLIKTTDQLSKSKEQAMRRREEKMDLISKLNCTEQQVSCQNEKIVELEEKYKMIENNRHNMESNFKNKQKELEAVQEQYQLEVKLNDSLKDRMASLENTKVELERRVKTLENELMVYIDGIENLEDENIMIRENLAEVTVELFEEKKKKWVKITKELTLLSLSALQKIIEVMLPVYHKY</sequence>
<gene>
    <name evidence="3" type="primary">LOC114326579</name>
</gene>
<name>A0A6P7F7G0_DIAVI</name>
<proteinExistence type="predicted"/>
<evidence type="ECO:0000256" key="2">
    <source>
        <dbReference type="SAM" id="MobiDB-lite"/>
    </source>
</evidence>
<dbReference type="RefSeq" id="XP_028130782.1">
    <property type="nucleotide sequence ID" value="XM_028274981.1"/>
</dbReference>
<reference evidence="3" key="1">
    <citation type="submission" date="2025-08" db="UniProtKB">
        <authorList>
            <consortium name="RefSeq"/>
        </authorList>
    </citation>
    <scope>IDENTIFICATION</scope>
    <source>
        <tissue evidence="3">Whole insect</tissue>
    </source>
</reference>
<feature type="coiled-coil region" evidence="1">
    <location>
        <begin position="208"/>
        <end position="239"/>
    </location>
</feature>
<dbReference type="InParanoid" id="A0A6P7F7G0"/>
<dbReference type="AlphaFoldDB" id="A0A6P7F7G0"/>
<evidence type="ECO:0000256" key="1">
    <source>
        <dbReference type="SAM" id="Coils"/>
    </source>
</evidence>
<keyword evidence="1" id="KW-0175">Coiled coil</keyword>
<dbReference type="KEGG" id="dvv:114326579"/>
<feature type="region of interest" description="Disordered" evidence="2">
    <location>
        <begin position="1"/>
        <end position="45"/>
    </location>
</feature>
<organism evidence="3">
    <name type="scientific">Diabrotica virgifera virgifera</name>
    <name type="common">western corn rootworm</name>
    <dbReference type="NCBI Taxonomy" id="50390"/>
    <lineage>
        <taxon>Eukaryota</taxon>
        <taxon>Metazoa</taxon>
        <taxon>Ecdysozoa</taxon>
        <taxon>Arthropoda</taxon>
        <taxon>Hexapoda</taxon>
        <taxon>Insecta</taxon>
        <taxon>Pterygota</taxon>
        <taxon>Neoptera</taxon>
        <taxon>Endopterygota</taxon>
        <taxon>Coleoptera</taxon>
        <taxon>Polyphaga</taxon>
        <taxon>Cucujiformia</taxon>
        <taxon>Chrysomeloidea</taxon>
        <taxon>Chrysomelidae</taxon>
        <taxon>Galerucinae</taxon>
        <taxon>Diabroticina</taxon>
        <taxon>Diabroticites</taxon>
        <taxon>Diabrotica</taxon>
    </lineage>
</organism>
<accession>A0A6P7F7G0</accession>
<protein>
    <submittedName>
        <fullName evidence="3">Spindle pole body component 110-like isoform X1</fullName>
    </submittedName>
</protein>